<dbReference type="SUPFAM" id="SSF52047">
    <property type="entry name" value="RNI-like"/>
    <property type="match status" value="1"/>
</dbReference>
<reference evidence="1" key="3">
    <citation type="submission" date="2015-02" db="UniProtKB">
        <authorList>
            <consortium name="EnsemblProtists"/>
        </authorList>
    </citation>
    <scope>IDENTIFICATION</scope>
    <source>
        <strain evidence="1">DAOM BR144</strain>
    </source>
</reference>
<evidence type="ECO:0000313" key="1">
    <source>
        <dbReference type="EnsemblProtists" id="PYU1_T008990"/>
    </source>
</evidence>
<dbReference type="HOGENOM" id="CLU_1237204_0_0_1"/>
<dbReference type="InParanoid" id="K3WVJ2"/>
<accession>K3WVJ2</accession>
<dbReference type="InterPro" id="IPR032675">
    <property type="entry name" value="LRR_dom_sf"/>
</dbReference>
<reference evidence="2" key="1">
    <citation type="journal article" date="2010" name="Genome Biol.">
        <title>Genome sequence of the necrotrophic plant pathogen Pythium ultimum reveals original pathogenicity mechanisms and effector repertoire.</title>
        <authorList>
            <person name="Levesque C.A."/>
            <person name="Brouwer H."/>
            <person name="Cano L."/>
            <person name="Hamilton J.P."/>
            <person name="Holt C."/>
            <person name="Huitema E."/>
            <person name="Raffaele S."/>
            <person name="Robideau G.P."/>
            <person name="Thines M."/>
            <person name="Win J."/>
            <person name="Zerillo M.M."/>
            <person name="Beakes G.W."/>
            <person name="Boore J.L."/>
            <person name="Busam D."/>
            <person name="Dumas B."/>
            <person name="Ferriera S."/>
            <person name="Fuerstenberg S.I."/>
            <person name="Gachon C.M."/>
            <person name="Gaulin E."/>
            <person name="Govers F."/>
            <person name="Grenville-Briggs L."/>
            <person name="Horner N."/>
            <person name="Hostetler J."/>
            <person name="Jiang R.H."/>
            <person name="Johnson J."/>
            <person name="Krajaejun T."/>
            <person name="Lin H."/>
            <person name="Meijer H.J."/>
            <person name="Moore B."/>
            <person name="Morris P."/>
            <person name="Phuntmart V."/>
            <person name="Puiu D."/>
            <person name="Shetty J."/>
            <person name="Stajich J.E."/>
            <person name="Tripathy S."/>
            <person name="Wawra S."/>
            <person name="van West P."/>
            <person name="Whitty B.R."/>
            <person name="Coutinho P.M."/>
            <person name="Henrissat B."/>
            <person name="Martin F."/>
            <person name="Thomas P.D."/>
            <person name="Tyler B.M."/>
            <person name="De Vries R.P."/>
            <person name="Kamoun S."/>
            <person name="Yandell M."/>
            <person name="Tisserat N."/>
            <person name="Buell C.R."/>
        </authorList>
    </citation>
    <scope>NUCLEOTIDE SEQUENCE</scope>
    <source>
        <strain evidence="2">DAOM:BR144</strain>
    </source>
</reference>
<reference evidence="2" key="2">
    <citation type="submission" date="2010-04" db="EMBL/GenBank/DDBJ databases">
        <authorList>
            <person name="Buell R."/>
            <person name="Hamilton J."/>
            <person name="Hostetler J."/>
        </authorList>
    </citation>
    <scope>NUCLEOTIDE SEQUENCE [LARGE SCALE GENOMIC DNA]</scope>
    <source>
        <strain evidence="2">DAOM:BR144</strain>
    </source>
</reference>
<dbReference type="EnsemblProtists" id="PYU1_T008990">
    <property type="protein sequence ID" value="PYU1_T008990"/>
    <property type="gene ID" value="PYU1_G008972"/>
</dbReference>
<dbReference type="AlphaFoldDB" id="K3WVJ2"/>
<keyword evidence="2" id="KW-1185">Reference proteome</keyword>
<dbReference type="VEuPathDB" id="FungiDB:PYU1_G008972"/>
<dbReference type="EMBL" id="GL376599">
    <property type="status" value="NOT_ANNOTATED_CDS"/>
    <property type="molecule type" value="Genomic_DNA"/>
</dbReference>
<name>K3WVJ2_GLOUD</name>
<sequence length="224" mass="24693">MLEHGDLPTADDVEEVSLPESIRLFVRVRINSKIRVRPTIQSSALVPKSLDTNEFEVSVMVTNWMCVVVPGYGCGWVKSESVISRRSTSSLCASDTEAASEPSIVGLKVKALECMEGRMASNVLGVKLLLQTIGFRLKGLSLPFHDLTNDDLREVLVVCPSLTHLNIVGNKVTDILVLVDRYRANQCKIAYLNLRSLCNEETAIVGQLAEMLADPLQDLYNTSE</sequence>
<organism evidence="1 2">
    <name type="scientific">Globisporangium ultimum (strain ATCC 200006 / CBS 805.95 / DAOM BR144)</name>
    <name type="common">Pythium ultimum</name>
    <dbReference type="NCBI Taxonomy" id="431595"/>
    <lineage>
        <taxon>Eukaryota</taxon>
        <taxon>Sar</taxon>
        <taxon>Stramenopiles</taxon>
        <taxon>Oomycota</taxon>
        <taxon>Peronosporomycetes</taxon>
        <taxon>Pythiales</taxon>
        <taxon>Pythiaceae</taxon>
        <taxon>Globisporangium</taxon>
    </lineage>
</organism>
<proteinExistence type="predicted"/>
<evidence type="ECO:0000313" key="2">
    <source>
        <dbReference type="Proteomes" id="UP000019132"/>
    </source>
</evidence>
<dbReference type="Proteomes" id="UP000019132">
    <property type="component" value="Unassembled WGS sequence"/>
</dbReference>
<dbReference type="eggNOG" id="ENOG502RCTI">
    <property type="taxonomic scope" value="Eukaryota"/>
</dbReference>
<protein>
    <submittedName>
        <fullName evidence="1">Uncharacterized protein</fullName>
    </submittedName>
</protein>
<dbReference type="Gene3D" id="3.80.10.10">
    <property type="entry name" value="Ribonuclease Inhibitor"/>
    <property type="match status" value="1"/>
</dbReference>